<dbReference type="EMBL" id="WVHT01000010">
    <property type="protein sequence ID" value="MXV52863.1"/>
    <property type="molecule type" value="Genomic_DNA"/>
</dbReference>
<evidence type="ECO:0000259" key="1">
    <source>
        <dbReference type="Pfam" id="PF13619"/>
    </source>
</evidence>
<dbReference type="Pfam" id="PF13619">
    <property type="entry name" value="KTSC"/>
    <property type="match status" value="1"/>
</dbReference>
<keyword evidence="3" id="KW-1185">Reference proteome</keyword>
<proteinExistence type="predicted"/>
<sequence length="71" mass="8418">MKRYYVESSALKTLGYDEKRKILEVEFREEGAVWQYLNVSKADYKRLLQAESKGNYFVTRIKGKHAEQRIG</sequence>
<dbReference type="InterPro" id="IPR025309">
    <property type="entry name" value="KTSC_dom"/>
</dbReference>
<accession>A0A7K1YE34</accession>
<gene>
    <name evidence="2" type="ORF">GS399_17965</name>
</gene>
<reference evidence="2 3" key="1">
    <citation type="submission" date="2019-11" db="EMBL/GenBank/DDBJ databases">
        <title>Pedobacter sp. HMF7647 Genome sequencing and assembly.</title>
        <authorList>
            <person name="Kang H."/>
            <person name="Kim H."/>
            <person name="Joh K."/>
        </authorList>
    </citation>
    <scope>NUCLEOTIDE SEQUENCE [LARGE SCALE GENOMIC DNA]</scope>
    <source>
        <strain evidence="2 3">HMF7647</strain>
    </source>
</reference>
<protein>
    <submittedName>
        <fullName evidence="2">KTSC domain-containing protein</fullName>
    </submittedName>
</protein>
<comment type="caution">
    <text evidence="2">The sequence shown here is derived from an EMBL/GenBank/DDBJ whole genome shotgun (WGS) entry which is preliminary data.</text>
</comment>
<dbReference type="RefSeq" id="WP_160846040.1">
    <property type="nucleotide sequence ID" value="NZ_WVHT01000010.1"/>
</dbReference>
<dbReference type="AlphaFoldDB" id="A0A7K1YE34"/>
<name>A0A7K1YE34_9SPHI</name>
<feature type="domain" description="KTSC" evidence="1">
    <location>
        <begin position="7"/>
        <end position="64"/>
    </location>
</feature>
<evidence type="ECO:0000313" key="2">
    <source>
        <dbReference type="EMBL" id="MXV52863.1"/>
    </source>
</evidence>
<evidence type="ECO:0000313" key="3">
    <source>
        <dbReference type="Proteomes" id="UP000466586"/>
    </source>
</evidence>
<dbReference type="Proteomes" id="UP000466586">
    <property type="component" value="Unassembled WGS sequence"/>
</dbReference>
<organism evidence="2 3">
    <name type="scientific">Hufsiella arboris</name>
    <dbReference type="NCBI Taxonomy" id="2695275"/>
    <lineage>
        <taxon>Bacteria</taxon>
        <taxon>Pseudomonadati</taxon>
        <taxon>Bacteroidota</taxon>
        <taxon>Sphingobacteriia</taxon>
        <taxon>Sphingobacteriales</taxon>
        <taxon>Sphingobacteriaceae</taxon>
        <taxon>Hufsiella</taxon>
    </lineage>
</organism>